<dbReference type="EC" id="3.4.15.6" evidence="4"/>
<dbReference type="SUPFAM" id="SSF52317">
    <property type="entry name" value="Class I glutamine amidotransferase-like"/>
    <property type="match status" value="1"/>
</dbReference>
<dbReference type="PIRSF" id="PIRSF032067">
    <property type="entry name" value="Cyanophycinase"/>
    <property type="match status" value="1"/>
</dbReference>
<dbReference type="Proteomes" id="UP001168528">
    <property type="component" value="Unassembled WGS sequence"/>
</dbReference>
<protein>
    <recommendedName>
        <fullName evidence="5">Cyanophycinase</fullName>
        <ecNumber evidence="4">3.4.15.6</ecNumber>
    </recommendedName>
</protein>
<name>A0ABT8R3G7_9BACT</name>
<keyword evidence="8" id="KW-0720">Serine protease</keyword>
<organism evidence="9 10">
    <name type="scientific">Rhodocytophaga aerolata</name>
    <dbReference type="NCBI Taxonomy" id="455078"/>
    <lineage>
        <taxon>Bacteria</taxon>
        <taxon>Pseudomonadati</taxon>
        <taxon>Bacteroidota</taxon>
        <taxon>Cytophagia</taxon>
        <taxon>Cytophagales</taxon>
        <taxon>Rhodocytophagaceae</taxon>
        <taxon>Rhodocytophaga</taxon>
    </lineage>
</organism>
<gene>
    <name evidence="9" type="ORF">Q0590_06150</name>
</gene>
<comment type="function">
    <text evidence="2">Exopeptidase that catalyzes the hydrolytic cleavage of multi-L-arginyl-poly-L-aspartic acid (cyanophycin; a water-insoluble reserve polymer) into aspartate-arginine dipeptides.</text>
</comment>
<dbReference type="Pfam" id="PF03575">
    <property type="entry name" value="Peptidase_S51"/>
    <property type="match status" value="1"/>
</dbReference>
<dbReference type="PANTHER" id="PTHR36175">
    <property type="entry name" value="CYANOPHYCINASE"/>
    <property type="match status" value="1"/>
</dbReference>
<dbReference type="EMBL" id="JAUKPO010000002">
    <property type="protein sequence ID" value="MDO1445823.1"/>
    <property type="molecule type" value="Genomic_DNA"/>
</dbReference>
<keyword evidence="6" id="KW-0645">Protease</keyword>
<accession>A0ABT8R3G7</accession>
<keyword evidence="10" id="KW-1185">Reference proteome</keyword>
<comment type="catalytic activity">
    <reaction evidence="1">
        <text>[L-4-(L-arginin-2-N-yl)aspartate](n) + H2O = [L-4-(L-arginin-2-N-yl)aspartate](n-1) + L-4-(L-arginin-2-N-yl)aspartate</text>
        <dbReference type="Rhea" id="RHEA:12845"/>
        <dbReference type="Rhea" id="RHEA-COMP:13728"/>
        <dbReference type="Rhea" id="RHEA-COMP:13734"/>
        <dbReference type="ChEBI" id="CHEBI:15377"/>
        <dbReference type="ChEBI" id="CHEBI:137986"/>
        <dbReference type="ChEBI" id="CHEBI:137991"/>
        <dbReference type="EC" id="3.4.15.6"/>
    </reaction>
</comment>
<dbReference type="GO" id="GO:0008241">
    <property type="term" value="F:peptidyl-dipeptidase activity"/>
    <property type="evidence" value="ECO:0007669"/>
    <property type="project" value="UniProtKB-EC"/>
</dbReference>
<dbReference type="InterPro" id="IPR011811">
    <property type="entry name" value="Peptidase_S51_cyanophycinase"/>
</dbReference>
<dbReference type="GO" id="GO:0004180">
    <property type="term" value="F:carboxypeptidase activity"/>
    <property type="evidence" value="ECO:0007669"/>
    <property type="project" value="UniProtKB-KW"/>
</dbReference>
<evidence type="ECO:0000256" key="7">
    <source>
        <dbReference type="ARBA" id="ARBA00022801"/>
    </source>
</evidence>
<dbReference type="InterPro" id="IPR029062">
    <property type="entry name" value="Class_I_gatase-like"/>
</dbReference>
<dbReference type="RefSeq" id="WP_302036622.1">
    <property type="nucleotide sequence ID" value="NZ_JAUKPO010000002.1"/>
</dbReference>
<evidence type="ECO:0000256" key="8">
    <source>
        <dbReference type="ARBA" id="ARBA00022825"/>
    </source>
</evidence>
<evidence type="ECO:0000256" key="3">
    <source>
        <dbReference type="ARBA" id="ARBA00006534"/>
    </source>
</evidence>
<evidence type="ECO:0000256" key="4">
    <source>
        <dbReference type="ARBA" id="ARBA00013115"/>
    </source>
</evidence>
<evidence type="ECO:0000256" key="2">
    <source>
        <dbReference type="ARBA" id="ARBA00002039"/>
    </source>
</evidence>
<comment type="similarity">
    <text evidence="3">Belongs to the peptidase S51 family.</text>
</comment>
<dbReference type="InterPro" id="IPR005320">
    <property type="entry name" value="Peptidase_S51"/>
</dbReference>
<evidence type="ECO:0000256" key="6">
    <source>
        <dbReference type="ARBA" id="ARBA00022670"/>
    </source>
</evidence>
<sequence length="292" mass="32062">MSIRIPKGKLIAIGGNEDKGTCPEPNHPPKYYLNFFEFGILRRILQEMKGTDSRVEIITSASEIPEEVGENYVQAFAKLGCKNIGVMHIKSRKDAEDIRLLDRIRQADGVLFTGGDQSRLSRFFRGTEFLEILQERYQNEPFVIAGTSAGAMAMSKTMIYGGSSSNSLVKGAVKLTQGLAFINNVVIDTHFVTRGRFGRLAEAVAEHPRCIGIGLGEDTGVLITEGDQMETIGSGLVLIFDGHHIKHSTITSIEDGEPLSIENMVIHVLAKGNCYHLKSRSFHAKMPAQVIG</sequence>
<keyword evidence="7 9" id="KW-0378">Hydrolase</keyword>
<comment type="caution">
    <text evidence="9">The sequence shown here is derived from an EMBL/GenBank/DDBJ whole genome shotgun (WGS) entry which is preliminary data.</text>
</comment>
<dbReference type="NCBIfam" id="TIGR02069">
    <property type="entry name" value="cyanophycinase"/>
    <property type="match status" value="1"/>
</dbReference>
<dbReference type="PANTHER" id="PTHR36175:SF1">
    <property type="entry name" value="CYANOPHYCINASE"/>
    <property type="match status" value="1"/>
</dbReference>
<proteinExistence type="inferred from homology"/>
<evidence type="ECO:0000313" key="9">
    <source>
        <dbReference type="EMBL" id="MDO1445823.1"/>
    </source>
</evidence>
<evidence type="ECO:0000313" key="10">
    <source>
        <dbReference type="Proteomes" id="UP001168528"/>
    </source>
</evidence>
<keyword evidence="9" id="KW-0121">Carboxypeptidase</keyword>
<reference evidence="9" key="1">
    <citation type="submission" date="2023-07" db="EMBL/GenBank/DDBJ databases">
        <title>The genome sequence of Rhodocytophaga aerolata KACC 12507.</title>
        <authorList>
            <person name="Zhang X."/>
        </authorList>
    </citation>
    <scope>NUCLEOTIDE SEQUENCE</scope>
    <source>
        <strain evidence="9">KACC 12507</strain>
    </source>
</reference>
<evidence type="ECO:0000256" key="5">
    <source>
        <dbReference type="ARBA" id="ARBA00015719"/>
    </source>
</evidence>
<dbReference type="CDD" id="cd03145">
    <property type="entry name" value="GAT1_cyanophycinase"/>
    <property type="match status" value="1"/>
</dbReference>
<evidence type="ECO:0000256" key="1">
    <source>
        <dbReference type="ARBA" id="ARBA00001092"/>
    </source>
</evidence>
<dbReference type="Gene3D" id="3.40.50.880">
    <property type="match status" value="1"/>
</dbReference>